<feature type="compositionally biased region" description="Low complexity" evidence="5">
    <location>
        <begin position="784"/>
        <end position="796"/>
    </location>
</feature>
<proteinExistence type="predicted"/>
<dbReference type="Proteomes" id="UP001176521">
    <property type="component" value="Unassembled WGS sequence"/>
</dbReference>
<evidence type="ECO:0000313" key="8">
    <source>
        <dbReference type="EMBL" id="KAK0521186.1"/>
    </source>
</evidence>
<feature type="transmembrane region" description="Helical" evidence="6">
    <location>
        <begin position="448"/>
        <end position="467"/>
    </location>
</feature>
<feature type="transmembrane region" description="Helical" evidence="6">
    <location>
        <begin position="258"/>
        <end position="279"/>
    </location>
</feature>
<dbReference type="SUPFAM" id="SSF103481">
    <property type="entry name" value="Multidrug resistance efflux transporter EmrE"/>
    <property type="match status" value="1"/>
</dbReference>
<feature type="region of interest" description="Disordered" evidence="5">
    <location>
        <begin position="68"/>
        <end position="202"/>
    </location>
</feature>
<evidence type="ECO:0000256" key="1">
    <source>
        <dbReference type="ARBA" id="ARBA00004141"/>
    </source>
</evidence>
<feature type="compositionally biased region" description="Low complexity" evidence="5">
    <location>
        <begin position="229"/>
        <end position="247"/>
    </location>
</feature>
<dbReference type="GO" id="GO:0016020">
    <property type="term" value="C:membrane"/>
    <property type="evidence" value="ECO:0007669"/>
    <property type="project" value="UniProtKB-SubCell"/>
</dbReference>
<feature type="region of interest" description="Disordered" evidence="5">
    <location>
        <begin position="932"/>
        <end position="1096"/>
    </location>
</feature>
<dbReference type="InterPro" id="IPR037185">
    <property type="entry name" value="EmrE-like"/>
</dbReference>
<keyword evidence="4 6" id="KW-0472">Membrane</keyword>
<evidence type="ECO:0000313" key="9">
    <source>
        <dbReference type="Proteomes" id="UP001176521"/>
    </source>
</evidence>
<feature type="transmembrane region" description="Helical" evidence="6">
    <location>
        <begin position="313"/>
        <end position="330"/>
    </location>
</feature>
<evidence type="ECO:0000256" key="7">
    <source>
        <dbReference type="SAM" id="SignalP"/>
    </source>
</evidence>
<keyword evidence="2 6" id="KW-0812">Transmembrane</keyword>
<feature type="region of interest" description="Disordered" evidence="5">
    <location>
        <begin position="217"/>
        <end position="250"/>
    </location>
</feature>
<comment type="subcellular location">
    <subcellularLocation>
        <location evidence="1">Membrane</location>
        <topology evidence="1">Multi-pass membrane protein</topology>
    </subcellularLocation>
</comment>
<feature type="chain" id="PRO_5042891814" description="EamA domain-containing protein" evidence="7">
    <location>
        <begin position="26"/>
        <end position="1096"/>
    </location>
</feature>
<keyword evidence="7" id="KW-0732">Signal</keyword>
<evidence type="ECO:0008006" key="10">
    <source>
        <dbReference type="Google" id="ProtNLM"/>
    </source>
</evidence>
<feature type="region of interest" description="Disordered" evidence="5">
    <location>
        <begin position="573"/>
        <end position="608"/>
    </location>
</feature>
<evidence type="ECO:0000256" key="2">
    <source>
        <dbReference type="ARBA" id="ARBA00022692"/>
    </source>
</evidence>
<evidence type="ECO:0000256" key="5">
    <source>
        <dbReference type="SAM" id="MobiDB-lite"/>
    </source>
</evidence>
<dbReference type="GO" id="GO:0015095">
    <property type="term" value="F:magnesium ion transmembrane transporter activity"/>
    <property type="evidence" value="ECO:0007669"/>
    <property type="project" value="InterPro"/>
</dbReference>
<organism evidence="8 9">
    <name type="scientific">Tilletia horrida</name>
    <dbReference type="NCBI Taxonomy" id="155126"/>
    <lineage>
        <taxon>Eukaryota</taxon>
        <taxon>Fungi</taxon>
        <taxon>Dikarya</taxon>
        <taxon>Basidiomycota</taxon>
        <taxon>Ustilaginomycotina</taxon>
        <taxon>Exobasidiomycetes</taxon>
        <taxon>Tilletiales</taxon>
        <taxon>Tilletiaceae</taxon>
        <taxon>Tilletia</taxon>
    </lineage>
</organism>
<feature type="region of interest" description="Disordered" evidence="5">
    <location>
        <begin position="781"/>
        <end position="887"/>
    </location>
</feature>
<comment type="caution">
    <text evidence="8">The sequence shown here is derived from an EMBL/GenBank/DDBJ whole genome shotgun (WGS) entry which is preliminary data.</text>
</comment>
<dbReference type="EMBL" id="JAPDMQ010000700">
    <property type="protein sequence ID" value="KAK0521186.1"/>
    <property type="molecule type" value="Genomic_DNA"/>
</dbReference>
<feature type="compositionally biased region" description="Polar residues" evidence="5">
    <location>
        <begin position="997"/>
        <end position="1036"/>
    </location>
</feature>
<feature type="region of interest" description="Disordered" evidence="5">
    <location>
        <begin position="501"/>
        <end position="554"/>
    </location>
</feature>
<feature type="transmembrane region" description="Helical" evidence="6">
    <location>
        <begin position="416"/>
        <end position="436"/>
    </location>
</feature>
<dbReference type="InterPro" id="IPR008521">
    <property type="entry name" value="Mg_trans_NIPA"/>
</dbReference>
<feature type="transmembrane region" description="Helical" evidence="6">
    <location>
        <begin position="285"/>
        <end position="304"/>
    </location>
</feature>
<reference evidence="8" key="1">
    <citation type="journal article" date="2023" name="PhytoFront">
        <title>Draft Genome Resources of Seven Strains of Tilletia horrida, Causal Agent of Kernel Smut of Rice.</title>
        <authorList>
            <person name="Khanal S."/>
            <person name="Antony Babu S."/>
            <person name="Zhou X.G."/>
        </authorList>
    </citation>
    <scope>NUCLEOTIDE SEQUENCE</scope>
    <source>
        <strain evidence="8">TX3</strain>
    </source>
</reference>
<feature type="compositionally biased region" description="Acidic residues" evidence="5">
    <location>
        <begin position="528"/>
        <end position="537"/>
    </location>
</feature>
<feature type="compositionally biased region" description="Basic and acidic residues" evidence="5">
    <location>
        <begin position="501"/>
        <end position="527"/>
    </location>
</feature>
<dbReference type="PANTHER" id="PTHR12570:SF65">
    <property type="entry name" value="MAGNESIUM TRANSPORTER NIPA9-RELATED"/>
    <property type="match status" value="1"/>
</dbReference>
<keyword evidence="9" id="KW-1185">Reference proteome</keyword>
<feature type="compositionally biased region" description="Low complexity" evidence="5">
    <location>
        <begin position="938"/>
        <end position="951"/>
    </location>
</feature>
<gene>
    <name evidence="8" type="ORF">OC842_006861</name>
</gene>
<sequence>MQHLLLALHSAVVGALVALPDGVRALAGSKRPAFIGIVIAITANIIISIALNVQKMAHIRLQQEQQRQQRIADGYEDEDEEDEDDEDDVDGTFENNDYDEQEAGPASAGLRGRRLDAVDTIQEESESPLPSARTSQHLTPLHGSSSVAGDEPESAYRADSGPPSPSPAPRAKPANGTSHSSQQGQSGSSTEVDSSDTPPSQSVSKLIDLEQQENGLHAAGDDEDDGEDQPLLSSRRSSSQHQPQQSSGPSAQFLRSRLWWCGIALMTLGEAGNFISYGFAPASLVAPLGAVALLSNVIIAPILLHERFRPRDLGGIFLAIIGAVTVVYSSRQDDPQLGPGALWDAIKRSIFLIYMAVVLSLGAALAALSLTRLGDRFVLLDVGTCAIFGGFTVLSTKGISSMLSAGPSPFALFRYPITYVLAFVLASTAVLQITFLNRALQRFDSRQVIPTMFTLFTIMAIVGSAVLYRDFEDMDAHRLINFLFGCGTTFAGVFLLTRRHEDEDGHDQQQQRERQESGDDRQRREILEDVVEEEEDTLVGGGTADSSTAGGLPAQQKHLGNVVAEPDALSVRSSAVASSNQPTLSSDPSLLVPLRRPAPEHSQSSPVPISSVHATAGEVPLVGIPIVAAAGNAAGRRGRTTTALDGTGTAFLAAGSPPGMVFALGNANAADAQHAHAGGNPLVVGSAASARAAGGLSAVTVPVTPARAGAGVVAVPGSSASATGGGLLPLYRTPRMSLIGSSGAAIPGGVVVAPTPSASISALSAGQLLLLATPTPSAIPIAMGPSSSSHGQHGQGMARSLPGPHGAEGRSRALSQPSTPVPRRRSRRALRADAAAQQQQQTQQQASAGGRSGSAGTERAGVRENYAKGQGSWTERRRPNSGLGLPGIGGYGTVGGSGTGAEVGMTGPGALGVSGSTSTAALPQRRSVISLFGGWSGSTGSAAPPTAAGPSEVSSPPIGAPAEAGPSGAIQPVARPAPMSRAESDAPGPTEPPILLRNNSAKTSPPALSSPPTGTGSRQTPISPPRISSATWSSMAAQPVTEGTGAGASDRQRPAPLSPPIPRRTISLSQAQEAEGSPADSTAATTALPPKDQEQQ</sequence>
<evidence type="ECO:0000256" key="4">
    <source>
        <dbReference type="ARBA" id="ARBA00023136"/>
    </source>
</evidence>
<feature type="compositionally biased region" description="Low complexity" evidence="5">
    <location>
        <begin position="171"/>
        <end position="190"/>
    </location>
</feature>
<evidence type="ECO:0000256" key="6">
    <source>
        <dbReference type="SAM" id="Phobius"/>
    </source>
</evidence>
<protein>
    <recommendedName>
        <fullName evidence="10">EamA domain-containing protein</fullName>
    </recommendedName>
</protein>
<feature type="compositionally biased region" description="Polar residues" evidence="5">
    <location>
        <begin position="132"/>
        <end position="147"/>
    </location>
</feature>
<feature type="signal peptide" evidence="7">
    <location>
        <begin position="1"/>
        <end position="25"/>
    </location>
</feature>
<dbReference type="Pfam" id="PF05653">
    <property type="entry name" value="Mg_trans_NIPA"/>
    <property type="match status" value="1"/>
</dbReference>
<feature type="compositionally biased region" description="Acidic residues" evidence="5">
    <location>
        <begin position="74"/>
        <end position="102"/>
    </location>
</feature>
<dbReference type="PANTHER" id="PTHR12570">
    <property type="match status" value="1"/>
</dbReference>
<feature type="transmembrane region" description="Helical" evidence="6">
    <location>
        <begin position="377"/>
        <end position="396"/>
    </location>
</feature>
<feature type="transmembrane region" description="Helical" evidence="6">
    <location>
        <begin position="350"/>
        <end position="370"/>
    </location>
</feature>
<evidence type="ECO:0000256" key="3">
    <source>
        <dbReference type="ARBA" id="ARBA00022989"/>
    </source>
</evidence>
<dbReference type="AlphaFoldDB" id="A0AAN6G583"/>
<keyword evidence="3 6" id="KW-1133">Transmembrane helix</keyword>
<feature type="compositionally biased region" description="Polar residues" evidence="5">
    <location>
        <begin position="191"/>
        <end position="202"/>
    </location>
</feature>
<accession>A0AAN6G583</accession>
<feature type="transmembrane region" description="Helical" evidence="6">
    <location>
        <begin position="35"/>
        <end position="53"/>
    </location>
</feature>
<name>A0AAN6G583_9BASI</name>
<feature type="compositionally biased region" description="Low complexity" evidence="5">
    <location>
        <begin position="832"/>
        <end position="859"/>
    </location>
</feature>